<reference evidence="1" key="1">
    <citation type="submission" date="2021-01" db="EMBL/GenBank/DDBJ databases">
        <title>Phytophthora aleatoria, a newly-described species from Pinus radiata is distinct from Phytophthora cactorum isolates based on comparative genomics.</title>
        <authorList>
            <person name="Mcdougal R."/>
            <person name="Panda P."/>
            <person name="Williams N."/>
            <person name="Studholme D.J."/>
        </authorList>
    </citation>
    <scope>NUCLEOTIDE SEQUENCE</scope>
    <source>
        <strain evidence="1">NZFS 4037</strain>
    </source>
</reference>
<organism evidence="1 2">
    <name type="scientific">Phytophthora aleatoria</name>
    <dbReference type="NCBI Taxonomy" id="2496075"/>
    <lineage>
        <taxon>Eukaryota</taxon>
        <taxon>Sar</taxon>
        <taxon>Stramenopiles</taxon>
        <taxon>Oomycota</taxon>
        <taxon>Peronosporomycetes</taxon>
        <taxon>Peronosporales</taxon>
        <taxon>Peronosporaceae</taxon>
        <taxon>Phytophthora</taxon>
    </lineage>
</organism>
<protein>
    <submittedName>
        <fullName evidence="1">Uncharacterized protein</fullName>
    </submittedName>
</protein>
<comment type="caution">
    <text evidence="1">The sequence shown here is derived from an EMBL/GenBank/DDBJ whole genome shotgun (WGS) entry which is preliminary data.</text>
</comment>
<sequence length="166" mass="17251">MADEQEGDEMQETNVKALVLAKVVDLCEHHKDAPMDEIQKPLKCNVLSESGDEWPALPRVGASVISGSEVTGHSVATEEEVGVSESEETGHGVADSVSGREVTGQGVAISVSGRVATGQGAVGSVLRVDVIRHGAHASVSVEEVIEHGVVVRLVSGREVTGHGMIV</sequence>
<proteinExistence type="predicted"/>
<gene>
    <name evidence="1" type="ORF">JG688_00008085</name>
</gene>
<dbReference type="Proteomes" id="UP000709295">
    <property type="component" value="Unassembled WGS sequence"/>
</dbReference>
<evidence type="ECO:0000313" key="1">
    <source>
        <dbReference type="EMBL" id="KAG6963598.1"/>
    </source>
</evidence>
<evidence type="ECO:0000313" key="2">
    <source>
        <dbReference type="Proteomes" id="UP000709295"/>
    </source>
</evidence>
<accession>A0A8J5J7C4</accession>
<dbReference type="EMBL" id="JAENGY010000413">
    <property type="protein sequence ID" value="KAG6963598.1"/>
    <property type="molecule type" value="Genomic_DNA"/>
</dbReference>
<name>A0A8J5J7C4_9STRA</name>
<dbReference type="AlphaFoldDB" id="A0A8J5J7C4"/>
<keyword evidence="2" id="KW-1185">Reference proteome</keyword>